<dbReference type="RefSeq" id="WP_279834827.1">
    <property type="nucleotide sequence ID" value="NZ_JARVWT010000006.1"/>
</dbReference>
<comment type="caution">
    <text evidence="1">The sequence shown here is derived from an EMBL/GenBank/DDBJ whole genome shotgun (WGS) entry which is preliminary data.</text>
</comment>
<protein>
    <submittedName>
        <fullName evidence="1">Uncharacterized protein</fullName>
    </submittedName>
</protein>
<evidence type="ECO:0000313" key="1">
    <source>
        <dbReference type="EMBL" id="MDH2332464.1"/>
    </source>
</evidence>
<dbReference type="EMBL" id="JARVWT010000006">
    <property type="protein sequence ID" value="MDH2332464.1"/>
    <property type="molecule type" value="Genomic_DNA"/>
</dbReference>
<dbReference type="Proteomes" id="UP001229409">
    <property type="component" value="Unassembled WGS sequence"/>
</dbReference>
<dbReference type="AlphaFoldDB" id="A0AAP4EC00"/>
<sequence>MKSKQMTYSGTSGYSVRNGPKIDHVKQCVCYSKMYNVDFYVILYVNASKKGWTMSEADIEKYPDIVAFGLHITDEMRNDVLDHFADIVKAARDGNPPELDLDKWTFNDFKRTVALSLTEAELAKLEREVIALNHSNLPDRKKREPSEALADIMRIRAEVTESQTKEAA</sequence>
<evidence type="ECO:0000313" key="2">
    <source>
        <dbReference type="Proteomes" id="UP001229409"/>
    </source>
</evidence>
<accession>A0AAP4EC00</accession>
<name>A0AAP4EC00_PAEPO</name>
<reference evidence="1" key="1">
    <citation type="submission" date="2023-04" db="EMBL/GenBank/DDBJ databases">
        <title>Uncovering the Secrets of Slow-Growing Bacteria in Tropical Savanna Soil through Cultivation and Genomic Analysis.</title>
        <authorList>
            <person name="Goncalves O.S."/>
            <person name="Santana M.F."/>
        </authorList>
    </citation>
    <scope>NUCLEOTIDE SEQUENCE</scope>
    <source>
        <strain evidence="1">ANTI</strain>
    </source>
</reference>
<organism evidence="1 2">
    <name type="scientific">Paenibacillus polymyxa</name>
    <name type="common">Bacillus polymyxa</name>
    <dbReference type="NCBI Taxonomy" id="1406"/>
    <lineage>
        <taxon>Bacteria</taxon>
        <taxon>Bacillati</taxon>
        <taxon>Bacillota</taxon>
        <taxon>Bacilli</taxon>
        <taxon>Bacillales</taxon>
        <taxon>Paenibacillaceae</taxon>
        <taxon>Paenibacillus</taxon>
    </lineage>
</organism>
<gene>
    <name evidence="1" type="ORF">QDS18_16515</name>
</gene>
<proteinExistence type="predicted"/>